<name>A0A3P1SR37_9GAMM</name>
<evidence type="ECO:0000313" key="1">
    <source>
        <dbReference type="EMBL" id="RRC99570.1"/>
    </source>
</evidence>
<sequence>MNSVLPSTNVNEDLSAQLLDKVQQQAGTIARVLAEQGDCSVNEYVQQLGPSEHSSYQPVSDVADLLLDYVTPLLGREIAQTARDELMAQPLVLTANHHGVDFFAQSVQGTLLLSQRELRLEGVTRRARIVPVFACGSVAMNNLTYPRGALLYGADDEQVPLRLPIFPDRVKRQLVARTAPFDQGMLDRAIARVHKLAGEGRITSTTQNSMCSILTEHYGAREVLTQKSYSDQAVMLNARLWREMMPPEFDSELVYLELEQIGARLLQQDLGNEQSLISILLFNRTVRAELMTLLNGAKGCWVGADLLTQALDGQPLSGFGTFMFWGVDSKGRRISLGVDSNSGIDVLRAVDSSAAFEPVPLTPESITEAMNQGHLLPSLFCCYTAISLARGVVCAGGYYQAEYLPVMQQGVVSALRSHGSYSDIVAKVERVKTNCYLSGMQMVMANDSQAGLVPAGPVEIIAGGGLSMAELKQLGQLSVRLAHIASLSETVPDVVPDQILSASQLTRLAREIARRQKDSLIVK</sequence>
<dbReference type="OrthoDB" id="2024761at2"/>
<accession>A0A3P1SR37</accession>
<comment type="caution">
    <text evidence="1">The sequence shown here is derived from an EMBL/GenBank/DDBJ whole genome shotgun (WGS) entry which is preliminary data.</text>
</comment>
<dbReference type="Proteomes" id="UP000267535">
    <property type="component" value="Unassembled WGS sequence"/>
</dbReference>
<reference evidence="1 2" key="1">
    <citation type="submission" date="2018-11" db="EMBL/GenBank/DDBJ databases">
        <title>The draft genome sequence of Amphritea balenae JAMM 1525T.</title>
        <authorList>
            <person name="Fang Z."/>
            <person name="Zhang Y."/>
            <person name="Han X."/>
        </authorList>
    </citation>
    <scope>NUCLEOTIDE SEQUENCE [LARGE SCALE GENOMIC DNA]</scope>
    <source>
        <strain evidence="1 2">JAMM 1525</strain>
    </source>
</reference>
<protein>
    <submittedName>
        <fullName evidence="1">Uncharacterized protein</fullName>
    </submittedName>
</protein>
<dbReference type="RefSeq" id="WP_124925760.1">
    <property type="nucleotide sequence ID" value="NZ_BMOH01000006.1"/>
</dbReference>
<gene>
    <name evidence="1" type="ORF">EHS89_08680</name>
</gene>
<dbReference type="EMBL" id="RQXV01000004">
    <property type="protein sequence ID" value="RRC99570.1"/>
    <property type="molecule type" value="Genomic_DNA"/>
</dbReference>
<organism evidence="1 2">
    <name type="scientific">Amphritea balenae</name>
    <dbReference type="NCBI Taxonomy" id="452629"/>
    <lineage>
        <taxon>Bacteria</taxon>
        <taxon>Pseudomonadati</taxon>
        <taxon>Pseudomonadota</taxon>
        <taxon>Gammaproteobacteria</taxon>
        <taxon>Oceanospirillales</taxon>
        <taxon>Oceanospirillaceae</taxon>
        <taxon>Amphritea</taxon>
    </lineage>
</organism>
<evidence type="ECO:0000313" key="2">
    <source>
        <dbReference type="Proteomes" id="UP000267535"/>
    </source>
</evidence>
<dbReference type="AlphaFoldDB" id="A0A3P1SR37"/>
<keyword evidence="2" id="KW-1185">Reference proteome</keyword>
<proteinExistence type="predicted"/>